<protein>
    <recommendedName>
        <fullName evidence="4">DoxX family membrane protein</fullName>
    </recommendedName>
</protein>
<evidence type="ECO:0000313" key="3">
    <source>
        <dbReference type="Proteomes" id="UP000318833"/>
    </source>
</evidence>
<dbReference type="OrthoDB" id="1163270at2"/>
<comment type="caution">
    <text evidence="2">The sequence shown here is derived from an EMBL/GenBank/DDBJ whole genome shotgun (WGS) entry which is preliminary data.</text>
</comment>
<evidence type="ECO:0008006" key="4">
    <source>
        <dbReference type="Google" id="ProtNLM"/>
    </source>
</evidence>
<keyword evidence="1" id="KW-0472">Membrane</keyword>
<keyword evidence="3" id="KW-1185">Reference proteome</keyword>
<feature type="transmembrane region" description="Helical" evidence="1">
    <location>
        <begin position="65"/>
        <end position="92"/>
    </location>
</feature>
<gene>
    <name evidence="2" type="ORF">FOF46_28270</name>
</gene>
<dbReference type="EMBL" id="VLNR01000096">
    <property type="protein sequence ID" value="TSE03834.1"/>
    <property type="molecule type" value="Genomic_DNA"/>
</dbReference>
<evidence type="ECO:0000256" key="1">
    <source>
        <dbReference type="SAM" id="Phobius"/>
    </source>
</evidence>
<organism evidence="2 3">
    <name type="scientific">Aquimarina algiphila</name>
    <dbReference type="NCBI Taxonomy" id="2047982"/>
    <lineage>
        <taxon>Bacteria</taxon>
        <taxon>Pseudomonadati</taxon>
        <taxon>Bacteroidota</taxon>
        <taxon>Flavobacteriia</taxon>
        <taxon>Flavobacteriales</taxon>
        <taxon>Flavobacteriaceae</taxon>
        <taxon>Aquimarina</taxon>
    </lineage>
</organism>
<name>A0A554VBE6_9FLAO</name>
<keyword evidence="1" id="KW-1133">Transmembrane helix</keyword>
<accession>A0A554VBE6</accession>
<reference evidence="2 3" key="1">
    <citation type="submission" date="2019-07" db="EMBL/GenBank/DDBJ databases">
        <title>The draft genome sequence of Aquimarina algiphila M91.</title>
        <authorList>
            <person name="Meng X."/>
        </authorList>
    </citation>
    <scope>NUCLEOTIDE SEQUENCE [LARGE SCALE GENOMIC DNA]</scope>
    <source>
        <strain evidence="2 3">M91</strain>
    </source>
</reference>
<evidence type="ECO:0000313" key="2">
    <source>
        <dbReference type="EMBL" id="TSE03834.1"/>
    </source>
</evidence>
<dbReference type="Proteomes" id="UP000318833">
    <property type="component" value="Unassembled WGS sequence"/>
</dbReference>
<dbReference type="RefSeq" id="WP_109437978.1">
    <property type="nucleotide sequence ID" value="NZ_CANLFO010000002.1"/>
</dbReference>
<feature type="transmembrane region" description="Helical" evidence="1">
    <location>
        <begin position="99"/>
        <end position="117"/>
    </location>
</feature>
<sequence>MKHKIFIYHVIRVAFGMFLVLYSIYNVIKYSEFLERLDRYFSNVTVFDTTIIESLAPLVPFEEFIIGFFITLGIFTRKALMAAIILFGFFALFLLDANYINCATVHLLFSLLAILLLKKDNYDLNTVNFDKDSHQIIQ</sequence>
<feature type="transmembrane region" description="Helical" evidence="1">
    <location>
        <begin position="6"/>
        <end position="28"/>
    </location>
</feature>
<dbReference type="AlphaFoldDB" id="A0A554VBE6"/>
<proteinExistence type="predicted"/>
<keyword evidence="1" id="KW-0812">Transmembrane</keyword>